<evidence type="ECO:0000313" key="1">
    <source>
        <dbReference type="EMBL" id="CCM19386.1"/>
    </source>
</evidence>
<proteinExistence type="predicted"/>
<dbReference type="EMBL" id="CALQ01001796">
    <property type="protein sequence ID" value="CCM19386.1"/>
    <property type="molecule type" value="Genomic_DNA"/>
</dbReference>
<dbReference type="AlphaFoldDB" id="A0A1E1J712"/>
<gene>
    <name evidence="1" type="primary">LgM4147LRVhigh.35.02230.00320</name>
    <name evidence="1" type="ORF">BN36_3568690</name>
</gene>
<reference evidence="1" key="1">
    <citation type="submission" date="2012-08" db="EMBL/GenBank/DDBJ databases">
        <title>Comparative genomics of metastatic and non-metastatic Leishmania guyanensis provides insights into polygenic factors involved in Leishmania RNA virus infection.</title>
        <authorList>
            <person name="Smith D."/>
            <person name="Hertz-Fowler C."/>
            <person name="Martin R."/>
            <person name="Dickens N."/>
            <person name="Fasel N."/>
            <person name="Falquet L."/>
            <person name="Beverley S."/>
            <person name="Zangger H."/>
            <person name="Calderon-Copete S."/>
            <person name="Mottram J."/>
            <person name="Xenarios I."/>
        </authorList>
    </citation>
    <scope>NUCLEOTIDE SEQUENCE</scope>
    <source>
        <strain evidence="1">MHOM/BR/75/M4147/SSU:IR2SAT-LUC</strain>
    </source>
</reference>
<name>A0A1E1J712_LEIGU</name>
<accession>A0A1E1J712</accession>
<protein>
    <submittedName>
        <fullName evidence="1">Uncharacterized protein</fullName>
    </submittedName>
</protein>
<organism evidence="1">
    <name type="scientific">Leishmania guyanensis</name>
    <dbReference type="NCBI Taxonomy" id="5670"/>
    <lineage>
        <taxon>Eukaryota</taxon>
        <taxon>Discoba</taxon>
        <taxon>Euglenozoa</taxon>
        <taxon>Kinetoplastea</taxon>
        <taxon>Metakinetoplastina</taxon>
        <taxon>Trypanosomatida</taxon>
        <taxon>Trypanosomatidae</taxon>
        <taxon>Leishmaniinae</taxon>
        <taxon>Leishmania</taxon>
        <taxon>Leishmania guyanensis species complex</taxon>
    </lineage>
</organism>
<sequence length="108" mass="12498">MQAITPIQTEPLLSAYQDSHNCFAAVLADVDRLLKKMKARQATMKQRMAVDQQCFDQLTQDTQEQEDALPNALCWIHWRQAAAQMQVTNLPRHRALLVTDTRRQYTVE</sequence>